<dbReference type="EMBL" id="NBTZ01000033">
    <property type="protein sequence ID" value="OTP77011.1"/>
    <property type="molecule type" value="Genomic_DNA"/>
</dbReference>
<evidence type="ECO:0000313" key="1">
    <source>
        <dbReference type="EMBL" id="OTP77011.1"/>
    </source>
</evidence>
<proteinExistence type="predicted"/>
<gene>
    <name evidence="1" type="ORF">PAMC26577_08595</name>
</gene>
<dbReference type="Proteomes" id="UP000195221">
    <property type="component" value="Unassembled WGS sequence"/>
</dbReference>
<accession>A0A242N004</accession>
<reference evidence="1 2" key="1">
    <citation type="submission" date="2017-03" db="EMBL/GenBank/DDBJ databases">
        <title>Genome analysis of strain PAMC 26577.</title>
        <authorList>
            <person name="Oh H.-M."/>
            <person name="Yang J.-A."/>
        </authorList>
    </citation>
    <scope>NUCLEOTIDE SEQUENCE [LARGE SCALE GENOMIC DNA]</scope>
    <source>
        <strain evidence="1 2">PAMC 26577</strain>
    </source>
</reference>
<sequence length="50" mass="6112">MKFWSYGCHRFSTPTLERLHTFLIQISLTNYFKKFDLVQAKFRAFIDLDH</sequence>
<comment type="caution">
    <text evidence="1">The sequence shown here is derived from an EMBL/GenBank/DDBJ whole genome shotgun (WGS) entry which is preliminary data.</text>
</comment>
<evidence type="ECO:0000313" key="2">
    <source>
        <dbReference type="Proteomes" id="UP000195221"/>
    </source>
</evidence>
<organism evidence="1 2">
    <name type="scientific">Caballeronia sordidicola</name>
    <name type="common">Burkholderia sordidicola</name>
    <dbReference type="NCBI Taxonomy" id="196367"/>
    <lineage>
        <taxon>Bacteria</taxon>
        <taxon>Pseudomonadati</taxon>
        <taxon>Pseudomonadota</taxon>
        <taxon>Betaproteobacteria</taxon>
        <taxon>Burkholderiales</taxon>
        <taxon>Burkholderiaceae</taxon>
        <taxon>Caballeronia</taxon>
    </lineage>
</organism>
<protein>
    <submittedName>
        <fullName evidence="1">Uncharacterized protein</fullName>
    </submittedName>
</protein>
<dbReference type="AlphaFoldDB" id="A0A242N004"/>
<name>A0A242N004_CABSO</name>